<sequence length="182" mass="19815">MDTPSDLLRKLGLDPAALAQGSLQARSPIDGALLARVPEHSVAQAHAAITRARQASQQWRDVPAPRRGELVRRFGDVLREHKEALGRLVSLEAGKILAEGAGEVQEMIDICDFAVGLSRQLYGLTIASERPGHRMMETWHPLGVVGVISAFNFPVAGSGPGTPRWRWCAAMPWSGSLPKKRR</sequence>
<dbReference type="InterPro" id="IPR016162">
    <property type="entry name" value="Ald_DH_N"/>
</dbReference>
<dbReference type="SUPFAM" id="SSF53720">
    <property type="entry name" value="ALDH-like"/>
    <property type="match status" value="1"/>
</dbReference>
<dbReference type="GO" id="GO:0036243">
    <property type="term" value="F:succinate-semialdehyde dehydrogenase (NADP+) activity"/>
    <property type="evidence" value="ECO:0007669"/>
    <property type="project" value="UniProtKB-EC"/>
</dbReference>
<evidence type="ECO:0000256" key="1">
    <source>
        <dbReference type="ARBA" id="ARBA00023002"/>
    </source>
</evidence>
<dbReference type="Gene3D" id="3.40.605.10">
    <property type="entry name" value="Aldehyde Dehydrogenase, Chain A, domain 1"/>
    <property type="match status" value="1"/>
</dbReference>
<organism evidence="4 5">
    <name type="scientific">Bordetella pertussis</name>
    <dbReference type="NCBI Taxonomy" id="520"/>
    <lineage>
        <taxon>Bacteria</taxon>
        <taxon>Pseudomonadati</taxon>
        <taxon>Pseudomonadota</taxon>
        <taxon>Betaproteobacteria</taxon>
        <taxon>Burkholderiales</taxon>
        <taxon>Alcaligenaceae</taxon>
        <taxon>Bordetella</taxon>
    </lineage>
</organism>
<keyword evidence="1 4" id="KW-0560">Oxidoreductase</keyword>
<dbReference type="EMBL" id="UFTT01000002">
    <property type="protein sequence ID" value="SUV64403.1"/>
    <property type="molecule type" value="Genomic_DNA"/>
</dbReference>
<proteinExistence type="predicted"/>
<dbReference type="EC" id="1.2.1.79" evidence="4"/>
<dbReference type="InterPro" id="IPR015590">
    <property type="entry name" value="Aldehyde_DH_dom"/>
</dbReference>
<gene>
    <name evidence="4" type="primary">gabD_3</name>
    <name evidence="4" type="ORF">NCTC10911_01427</name>
</gene>
<protein>
    <submittedName>
        <fullName evidence="4">Succinate-semialdehyde dehydrogenase [NADP(+)] GabD</fullName>
        <ecNumber evidence="4">1.2.1.79</ecNumber>
    </submittedName>
</protein>
<dbReference type="PANTHER" id="PTHR43521:SF1">
    <property type="entry name" value="ALPHA-AMINOADIPIC SEMIALDEHYDE DEHYDROGENASE"/>
    <property type="match status" value="1"/>
</dbReference>
<dbReference type="GO" id="GO:0004029">
    <property type="term" value="F:aldehyde dehydrogenase (NAD+) activity"/>
    <property type="evidence" value="ECO:0007669"/>
    <property type="project" value="InterPro"/>
</dbReference>
<dbReference type="AlphaFoldDB" id="A0A381A089"/>
<dbReference type="Proteomes" id="UP000255014">
    <property type="component" value="Unassembled WGS sequence"/>
</dbReference>
<keyword evidence="2" id="KW-0520">NAD</keyword>
<evidence type="ECO:0000313" key="4">
    <source>
        <dbReference type="EMBL" id="SUV64403.1"/>
    </source>
</evidence>
<dbReference type="Pfam" id="PF00171">
    <property type="entry name" value="Aldedh"/>
    <property type="match status" value="1"/>
</dbReference>
<evidence type="ECO:0000259" key="3">
    <source>
        <dbReference type="Pfam" id="PF00171"/>
    </source>
</evidence>
<dbReference type="InterPro" id="IPR016161">
    <property type="entry name" value="Ald_DH/histidinol_DH"/>
</dbReference>
<feature type="domain" description="Aldehyde dehydrogenase" evidence="3">
    <location>
        <begin position="22"/>
        <end position="156"/>
    </location>
</feature>
<evidence type="ECO:0000256" key="2">
    <source>
        <dbReference type="ARBA" id="ARBA00023027"/>
    </source>
</evidence>
<dbReference type="InterPro" id="IPR044638">
    <property type="entry name" value="ALDH7A1-like"/>
</dbReference>
<dbReference type="PANTHER" id="PTHR43521">
    <property type="entry name" value="ALPHA-AMINOADIPIC SEMIALDEHYDE DEHYDROGENASE"/>
    <property type="match status" value="1"/>
</dbReference>
<reference evidence="4 5" key="1">
    <citation type="submission" date="2018-06" db="EMBL/GenBank/DDBJ databases">
        <authorList>
            <consortium name="Pathogen Informatics"/>
            <person name="Doyle S."/>
        </authorList>
    </citation>
    <scope>NUCLEOTIDE SEQUENCE [LARGE SCALE GENOMIC DNA]</scope>
    <source>
        <strain evidence="4 5">NCTC10911</strain>
    </source>
</reference>
<evidence type="ECO:0000313" key="5">
    <source>
        <dbReference type="Proteomes" id="UP000255014"/>
    </source>
</evidence>
<accession>A0A381A089</accession>
<name>A0A381A089_BORPT</name>